<dbReference type="InterPro" id="IPR046350">
    <property type="entry name" value="Cystatin_sf"/>
</dbReference>
<dbReference type="Gene3D" id="3.10.450.10">
    <property type="match status" value="2"/>
</dbReference>
<dbReference type="PANTHER" id="PTHR31260">
    <property type="entry name" value="CYSTATIN/MONELLIN SUPERFAMILY PROTEIN"/>
    <property type="match status" value="1"/>
</dbReference>
<protein>
    <submittedName>
        <fullName evidence="2">Uncharacterized protein</fullName>
    </submittedName>
</protein>
<dbReference type="AlphaFoldDB" id="A0ABD2ZN48"/>
<organism evidence="2 3">
    <name type="scientific">Cinchona calisaya</name>
    <dbReference type="NCBI Taxonomy" id="153742"/>
    <lineage>
        <taxon>Eukaryota</taxon>
        <taxon>Viridiplantae</taxon>
        <taxon>Streptophyta</taxon>
        <taxon>Embryophyta</taxon>
        <taxon>Tracheophyta</taxon>
        <taxon>Spermatophyta</taxon>
        <taxon>Magnoliopsida</taxon>
        <taxon>eudicotyledons</taxon>
        <taxon>Gunneridae</taxon>
        <taxon>Pentapetalae</taxon>
        <taxon>asterids</taxon>
        <taxon>lamiids</taxon>
        <taxon>Gentianales</taxon>
        <taxon>Rubiaceae</taxon>
        <taxon>Cinchonoideae</taxon>
        <taxon>Cinchoneae</taxon>
        <taxon>Cinchona</taxon>
    </lineage>
</organism>
<dbReference type="SUPFAM" id="SSF54403">
    <property type="entry name" value="Cystatin/monellin"/>
    <property type="match status" value="1"/>
</dbReference>
<dbReference type="EMBL" id="JBJUIK010000008">
    <property type="protein sequence ID" value="KAL3520874.1"/>
    <property type="molecule type" value="Genomic_DNA"/>
</dbReference>
<evidence type="ECO:0000256" key="1">
    <source>
        <dbReference type="SAM" id="MobiDB-lite"/>
    </source>
</evidence>
<evidence type="ECO:0000313" key="2">
    <source>
        <dbReference type="EMBL" id="KAL3520874.1"/>
    </source>
</evidence>
<feature type="region of interest" description="Disordered" evidence="1">
    <location>
        <begin position="1"/>
        <end position="34"/>
    </location>
</feature>
<evidence type="ECO:0000313" key="3">
    <source>
        <dbReference type="Proteomes" id="UP001630127"/>
    </source>
</evidence>
<reference evidence="2 3" key="1">
    <citation type="submission" date="2024-11" db="EMBL/GenBank/DDBJ databases">
        <title>A near-complete genome assembly of Cinchona calisaya.</title>
        <authorList>
            <person name="Lian D.C."/>
            <person name="Zhao X.W."/>
            <person name="Wei L."/>
        </authorList>
    </citation>
    <scope>NUCLEOTIDE SEQUENCE [LARGE SCALE GENOMIC DNA]</scope>
    <source>
        <tissue evidence="2">Nenye</tissue>
    </source>
</reference>
<sequence>MERSFPPSLKYKNLGKRPYREMERSSPESLKQKRLDKRSYMVTPEVEMYKKKYIRRLPKEMHMEENTRHVLHKSIPWPEPEELVHGPTGWGPRSLMESEIGEQISYAFGPREFTKADDYTDSSSCLVKHDPVVWGRHCQQIRESRGFEVHDSPVYSAVVPLRNPDKNSQFYLFLSRMATEALNRFNSLKGTSYGFHRTVRVNSSVAGGIIYYLTFEAMDPRAGYAVQTFETMIFDRGHLGAEIMSCNIIRPSRGAVVSRKMERSFPPSLKYKNLVKRPYREMERFSPESLKHKRLDKRPYPDVEMYMKKYIRRLPKEMHNTRHVMHKSIPWPEPEELVHGPTGWGPRSLMESEIGEQISYAFGPREFTKADDYTDSSSCLVKHDPVVWGRHCQQTRESRGFEVHDSPVYGAVVPLRNPDKNSQFYLFLSRMATEALNHFNSLKGTSYGFHRTVRVNSSVAGGIIYYLTFEAMDPRAGYA</sequence>
<name>A0ABD2ZN48_9GENT</name>
<feature type="compositionally biased region" description="Basic and acidic residues" evidence="1">
    <location>
        <begin position="18"/>
        <end position="34"/>
    </location>
</feature>
<dbReference type="Proteomes" id="UP001630127">
    <property type="component" value="Unassembled WGS sequence"/>
</dbReference>
<dbReference type="PANTHER" id="PTHR31260:SF28">
    <property type="entry name" value="CYSTATIN DOMAIN PROTEIN"/>
    <property type="match status" value="1"/>
</dbReference>
<proteinExistence type="predicted"/>
<comment type="caution">
    <text evidence="2">The sequence shown here is derived from an EMBL/GenBank/DDBJ whole genome shotgun (WGS) entry which is preliminary data.</text>
</comment>
<feature type="non-terminal residue" evidence="2">
    <location>
        <position position="479"/>
    </location>
</feature>
<accession>A0ABD2ZN48</accession>
<gene>
    <name evidence="2" type="ORF">ACH5RR_019023</name>
</gene>
<keyword evidence="3" id="KW-1185">Reference proteome</keyword>
<dbReference type="InterPro" id="IPR006462">
    <property type="entry name" value="MS5"/>
</dbReference>